<evidence type="ECO:0000313" key="1">
    <source>
        <dbReference type="EMBL" id="GAA0156295.1"/>
    </source>
</evidence>
<gene>
    <name evidence="1" type="ORF">LIER_38249</name>
</gene>
<dbReference type="EMBL" id="BAABME010019165">
    <property type="protein sequence ID" value="GAA0156295.1"/>
    <property type="molecule type" value="Genomic_DNA"/>
</dbReference>
<evidence type="ECO:0000313" key="2">
    <source>
        <dbReference type="Proteomes" id="UP001454036"/>
    </source>
</evidence>
<dbReference type="Proteomes" id="UP001454036">
    <property type="component" value="Unassembled WGS sequence"/>
</dbReference>
<sequence length="111" mass="12135">MVGGLKMSATMLRFTILWFRIRSLIIIMTGLQARTSMFRFNSLLSLRDSPVMYPRIIEVLGSPVSDQSPSIHEESSYCLKCIACEGDGRLAAAIGASGAIPLLLWSNSIAL</sequence>
<accession>A0AAV3PX98</accession>
<keyword evidence="2" id="KW-1185">Reference proteome</keyword>
<reference evidence="1 2" key="1">
    <citation type="submission" date="2024-01" db="EMBL/GenBank/DDBJ databases">
        <title>The complete chloroplast genome sequence of Lithospermum erythrorhizon: insights into the phylogenetic relationship among Boraginaceae species and the maternal lineages of purple gromwells.</title>
        <authorList>
            <person name="Okada T."/>
            <person name="Watanabe K."/>
        </authorList>
    </citation>
    <scope>NUCLEOTIDE SEQUENCE [LARGE SCALE GENOMIC DNA]</scope>
</reference>
<comment type="caution">
    <text evidence="1">The sequence shown here is derived from an EMBL/GenBank/DDBJ whole genome shotgun (WGS) entry which is preliminary data.</text>
</comment>
<proteinExistence type="predicted"/>
<organism evidence="1 2">
    <name type="scientific">Lithospermum erythrorhizon</name>
    <name type="common">Purple gromwell</name>
    <name type="synonym">Lithospermum officinale var. erythrorhizon</name>
    <dbReference type="NCBI Taxonomy" id="34254"/>
    <lineage>
        <taxon>Eukaryota</taxon>
        <taxon>Viridiplantae</taxon>
        <taxon>Streptophyta</taxon>
        <taxon>Embryophyta</taxon>
        <taxon>Tracheophyta</taxon>
        <taxon>Spermatophyta</taxon>
        <taxon>Magnoliopsida</taxon>
        <taxon>eudicotyledons</taxon>
        <taxon>Gunneridae</taxon>
        <taxon>Pentapetalae</taxon>
        <taxon>asterids</taxon>
        <taxon>lamiids</taxon>
        <taxon>Boraginales</taxon>
        <taxon>Boraginaceae</taxon>
        <taxon>Boraginoideae</taxon>
        <taxon>Lithospermeae</taxon>
        <taxon>Lithospermum</taxon>
    </lineage>
</organism>
<dbReference type="AlphaFoldDB" id="A0AAV3PX98"/>
<name>A0AAV3PX98_LITER</name>
<protein>
    <submittedName>
        <fullName evidence="1">Uncharacterized protein</fullName>
    </submittedName>
</protein>